<dbReference type="PANTHER" id="PTHR31157">
    <property type="entry name" value="SCP DOMAIN-CONTAINING PROTEIN"/>
    <property type="match status" value="1"/>
</dbReference>
<proteinExistence type="predicted"/>
<dbReference type="InterPro" id="IPR035940">
    <property type="entry name" value="CAP_sf"/>
</dbReference>
<feature type="signal peptide" evidence="1">
    <location>
        <begin position="1"/>
        <end position="21"/>
    </location>
</feature>
<reference evidence="3 4" key="1">
    <citation type="submission" date="2019-12" db="EMBL/GenBank/DDBJ databases">
        <authorList>
            <person name="Li M."/>
        </authorList>
    </citation>
    <scope>NUCLEOTIDE SEQUENCE [LARGE SCALE GENOMIC DNA]</scope>
    <source>
        <strain evidence="3 4">GBMRC 2046</strain>
    </source>
</reference>
<dbReference type="Gene3D" id="3.40.33.10">
    <property type="entry name" value="CAP"/>
    <property type="match status" value="1"/>
</dbReference>
<evidence type="ECO:0000313" key="3">
    <source>
        <dbReference type="EMBL" id="MXN64972.1"/>
    </source>
</evidence>
<dbReference type="InterPro" id="IPR014044">
    <property type="entry name" value="CAP_dom"/>
</dbReference>
<gene>
    <name evidence="3" type="ORF">GR183_08640</name>
</gene>
<name>A0A7X3LTU2_9HYPH</name>
<evidence type="ECO:0000256" key="1">
    <source>
        <dbReference type="SAM" id="SignalP"/>
    </source>
</evidence>
<dbReference type="PANTHER" id="PTHR31157:SF1">
    <property type="entry name" value="SCP DOMAIN-CONTAINING PROTEIN"/>
    <property type="match status" value="1"/>
</dbReference>
<dbReference type="SUPFAM" id="SSF55797">
    <property type="entry name" value="PR-1-like"/>
    <property type="match status" value="1"/>
</dbReference>
<feature type="chain" id="PRO_5030692334" evidence="1">
    <location>
        <begin position="22"/>
        <end position="168"/>
    </location>
</feature>
<evidence type="ECO:0000313" key="4">
    <source>
        <dbReference type="Proteomes" id="UP000433101"/>
    </source>
</evidence>
<dbReference type="AlphaFoldDB" id="A0A7X3LTU2"/>
<protein>
    <submittedName>
        <fullName evidence="3">CAP domain-containing protein</fullName>
    </submittedName>
</protein>
<dbReference type="CDD" id="cd05379">
    <property type="entry name" value="CAP_bacterial"/>
    <property type="match status" value="1"/>
</dbReference>
<evidence type="ECO:0000259" key="2">
    <source>
        <dbReference type="Pfam" id="PF00188"/>
    </source>
</evidence>
<dbReference type="RefSeq" id="WP_160775203.1">
    <property type="nucleotide sequence ID" value="NZ_WUMV01000003.1"/>
</dbReference>
<feature type="domain" description="SCP" evidence="2">
    <location>
        <begin position="49"/>
        <end position="163"/>
    </location>
</feature>
<dbReference type="EMBL" id="WUMV01000003">
    <property type="protein sequence ID" value="MXN64972.1"/>
    <property type="molecule type" value="Genomic_DNA"/>
</dbReference>
<dbReference type="Pfam" id="PF00188">
    <property type="entry name" value="CAP"/>
    <property type="match status" value="1"/>
</dbReference>
<dbReference type="PROSITE" id="PS51257">
    <property type="entry name" value="PROKAR_LIPOPROTEIN"/>
    <property type="match status" value="1"/>
</dbReference>
<sequence>MTHPFLRACLLGLSLVLAACAGPTGPTPPFYEDLASPTATIDANAAARMISNYRTNNGLSPVTIDPALQRVAKAQAEAMANANDVKASLQPGNRLSERLIRQGVGEVHAVENVSAGYRTLAEAFSGWRESPKHNAVMLDEKSTRMGIATAYVPGSKYKVFWSLVLAAP</sequence>
<accession>A0A7X3LTU2</accession>
<organism evidence="3 4">
    <name type="scientific">Stappia sediminis</name>
    <dbReference type="NCBI Taxonomy" id="2692190"/>
    <lineage>
        <taxon>Bacteria</taxon>
        <taxon>Pseudomonadati</taxon>
        <taxon>Pseudomonadota</taxon>
        <taxon>Alphaproteobacteria</taxon>
        <taxon>Hyphomicrobiales</taxon>
        <taxon>Stappiaceae</taxon>
        <taxon>Stappia</taxon>
    </lineage>
</organism>
<keyword evidence="1" id="KW-0732">Signal</keyword>
<dbReference type="Proteomes" id="UP000433101">
    <property type="component" value="Unassembled WGS sequence"/>
</dbReference>
<keyword evidence="4" id="KW-1185">Reference proteome</keyword>
<comment type="caution">
    <text evidence="3">The sequence shown here is derived from an EMBL/GenBank/DDBJ whole genome shotgun (WGS) entry which is preliminary data.</text>
</comment>